<dbReference type="PROSITE" id="PS00545">
    <property type="entry name" value="ALDOSE_1_EPIMERASE"/>
    <property type="match status" value="1"/>
</dbReference>
<reference evidence="1 2" key="1">
    <citation type="journal article" date="2016" name="Proc. Natl. Acad. Sci. U.S.A.">
        <title>Comparative genomics of biotechnologically important yeasts.</title>
        <authorList>
            <person name="Riley R."/>
            <person name="Haridas S."/>
            <person name="Wolfe K.H."/>
            <person name="Lopes M.R."/>
            <person name="Hittinger C.T."/>
            <person name="Goeker M."/>
            <person name="Salamov A.A."/>
            <person name="Wisecaver J.H."/>
            <person name="Long T.M."/>
            <person name="Calvey C.H."/>
            <person name="Aerts A.L."/>
            <person name="Barry K.W."/>
            <person name="Choi C."/>
            <person name="Clum A."/>
            <person name="Coughlan A.Y."/>
            <person name="Deshpande S."/>
            <person name="Douglass A.P."/>
            <person name="Hanson S.J."/>
            <person name="Klenk H.-P."/>
            <person name="LaButti K.M."/>
            <person name="Lapidus A."/>
            <person name="Lindquist E.A."/>
            <person name="Lipzen A.M."/>
            <person name="Meier-Kolthoff J.P."/>
            <person name="Ohm R.A."/>
            <person name="Otillar R.P."/>
            <person name="Pangilinan J.L."/>
            <person name="Peng Y."/>
            <person name="Rokas A."/>
            <person name="Rosa C.A."/>
            <person name="Scheuner C."/>
            <person name="Sibirny A.A."/>
            <person name="Slot J.C."/>
            <person name="Stielow J.B."/>
            <person name="Sun H."/>
            <person name="Kurtzman C.P."/>
            <person name="Blackwell M."/>
            <person name="Grigoriev I.V."/>
            <person name="Jeffries T.W."/>
        </authorList>
    </citation>
    <scope>NUCLEOTIDE SEQUENCE [LARGE SCALE GENOMIC DNA]</scope>
    <source>
        <strain evidence="1 2">NRRL Y-11557</strain>
    </source>
</reference>
<dbReference type="PANTHER" id="PTHR10091:SF0">
    <property type="entry name" value="GALACTOSE MUTAROTASE"/>
    <property type="match status" value="1"/>
</dbReference>
<protein>
    <recommendedName>
        <fullName evidence="3">Aldose 1-epimerase</fullName>
    </recommendedName>
</protein>
<gene>
    <name evidence="1" type="ORF">LIPSTDRAFT_76306</name>
</gene>
<organism evidence="1 2">
    <name type="scientific">Lipomyces starkeyi NRRL Y-11557</name>
    <dbReference type="NCBI Taxonomy" id="675824"/>
    <lineage>
        <taxon>Eukaryota</taxon>
        <taxon>Fungi</taxon>
        <taxon>Dikarya</taxon>
        <taxon>Ascomycota</taxon>
        <taxon>Saccharomycotina</taxon>
        <taxon>Lipomycetes</taxon>
        <taxon>Lipomycetales</taxon>
        <taxon>Lipomycetaceae</taxon>
        <taxon>Lipomyces</taxon>
    </lineage>
</organism>
<keyword evidence="2" id="KW-1185">Reference proteome</keyword>
<dbReference type="GO" id="GO:0033499">
    <property type="term" value="P:galactose catabolic process via UDP-galactose, Leloir pathway"/>
    <property type="evidence" value="ECO:0007669"/>
    <property type="project" value="TreeGrafter"/>
</dbReference>
<dbReference type="EMBL" id="KV454305">
    <property type="protein sequence ID" value="ODQ69084.1"/>
    <property type="molecule type" value="Genomic_DNA"/>
</dbReference>
<dbReference type="Proteomes" id="UP000094385">
    <property type="component" value="Unassembled WGS sequence"/>
</dbReference>
<dbReference type="Gene3D" id="2.70.98.10">
    <property type="match status" value="1"/>
</dbReference>
<dbReference type="GO" id="GO:0006006">
    <property type="term" value="P:glucose metabolic process"/>
    <property type="evidence" value="ECO:0007669"/>
    <property type="project" value="TreeGrafter"/>
</dbReference>
<dbReference type="InterPro" id="IPR011013">
    <property type="entry name" value="Gal_mutarotase_sf_dom"/>
</dbReference>
<dbReference type="GO" id="GO:0004034">
    <property type="term" value="F:aldose 1-epimerase activity"/>
    <property type="evidence" value="ECO:0007669"/>
    <property type="project" value="TreeGrafter"/>
</dbReference>
<dbReference type="PANTHER" id="PTHR10091">
    <property type="entry name" value="ALDOSE-1-EPIMERASE"/>
    <property type="match status" value="1"/>
</dbReference>
<evidence type="ECO:0008006" key="3">
    <source>
        <dbReference type="Google" id="ProtNLM"/>
    </source>
</evidence>
<dbReference type="InterPro" id="IPR014718">
    <property type="entry name" value="GH-type_carb-bd"/>
</dbReference>
<dbReference type="GO" id="GO:0030246">
    <property type="term" value="F:carbohydrate binding"/>
    <property type="evidence" value="ECO:0007669"/>
    <property type="project" value="InterPro"/>
</dbReference>
<dbReference type="STRING" id="675824.A0A1E3PUW9"/>
<evidence type="ECO:0000313" key="2">
    <source>
        <dbReference type="Proteomes" id="UP000094385"/>
    </source>
</evidence>
<accession>A0A1E3PUW9</accession>
<dbReference type="Pfam" id="PF01263">
    <property type="entry name" value="Aldose_epim"/>
    <property type="match status" value="1"/>
</dbReference>
<dbReference type="AlphaFoldDB" id="A0A1E3PUW9"/>
<dbReference type="InterPro" id="IPR008183">
    <property type="entry name" value="Aldose_1/G6P_1-epimerase"/>
</dbReference>
<dbReference type="SUPFAM" id="SSF74650">
    <property type="entry name" value="Galactose mutarotase-like"/>
    <property type="match status" value="1"/>
</dbReference>
<evidence type="ECO:0000313" key="1">
    <source>
        <dbReference type="EMBL" id="ODQ69084.1"/>
    </source>
</evidence>
<sequence>MTGYTGYTIKTDFDKSDSANKLHVLTTPNGLFVASFSNRGLTVVDLAVRAPSNAHFQNVNLGFKSGEDYKRADNPYFGAFIGRVANRIRDGKFELDEKSYQVMQSSFGHCLHGGTVGYDKVVFRDPEVLPASSETSSVTLKFNYVSKHLEEGFPGELFVVVKYWVEDAPGGGALYLEYETTLMGPENVDHAIVNLTNHSYFNIGDKPTIEDTEITMTTNQSLEVTDTFVPTGNIVPHPLVPADLSTFKFGPDEPDIDHAFVFPDADIGALDTRSFPLKMMASAYHPSTKLHLKGETTEPSFQLYTGKYTDVVGLYGPRSGFCLESSRYIDAANKQEWKGMVTIGKGQTYGALTKLSLYY</sequence>
<dbReference type="InterPro" id="IPR018052">
    <property type="entry name" value="Ald1_epimerase_CS"/>
</dbReference>
<name>A0A1E3PUW9_LIPST</name>
<proteinExistence type="predicted"/>
<dbReference type="OrthoDB" id="9402762at2759"/>